<dbReference type="Gramene" id="QL03p000546:mrna">
    <property type="protein sequence ID" value="QL03p000546:mrna"/>
    <property type="gene ID" value="QL03p000546"/>
</dbReference>
<sequence length="160" mass="17874">MTSVIGFWVLFFFVSDSENKYESRVQVRSLGDADSKVLSSDSVVVNPLWNDGYWTETVRDLFVMAKDIVKHDGGLPRWFCPVSCGRPLKDSPIPNSSLFAGMDVTGLGLVVRHKALGKCALFSVTFVETYLCCTQWLLSSGACISLLMIVHHLKVLIFEY</sequence>
<reference evidence="2 3" key="1">
    <citation type="journal article" date="2016" name="G3 (Bethesda)">
        <title>First Draft Assembly and Annotation of the Genome of a California Endemic Oak Quercus lobata Nee (Fagaceae).</title>
        <authorList>
            <person name="Sork V.L."/>
            <person name="Fitz-Gibbon S.T."/>
            <person name="Puiu D."/>
            <person name="Crepeau M."/>
            <person name="Gugger P.F."/>
            <person name="Sherman R."/>
            <person name="Stevens K."/>
            <person name="Langley C.H."/>
            <person name="Pellegrini M."/>
            <person name="Salzberg S.L."/>
        </authorList>
    </citation>
    <scope>NUCLEOTIDE SEQUENCE [LARGE SCALE GENOMIC DNA]</scope>
    <source>
        <strain evidence="2 3">cv. SW786</strain>
    </source>
</reference>
<feature type="chain" id="PRO_5029795141" evidence="1">
    <location>
        <begin position="18"/>
        <end position="160"/>
    </location>
</feature>
<evidence type="ECO:0000256" key="1">
    <source>
        <dbReference type="SAM" id="SignalP"/>
    </source>
</evidence>
<feature type="signal peptide" evidence="1">
    <location>
        <begin position="1"/>
        <end position="17"/>
    </location>
</feature>
<dbReference type="EMBL" id="LRBV02000003">
    <property type="status" value="NOT_ANNOTATED_CDS"/>
    <property type="molecule type" value="Genomic_DNA"/>
</dbReference>
<reference evidence="2" key="2">
    <citation type="submission" date="2021-01" db="UniProtKB">
        <authorList>
            <consortium name="EnsemblPlants"/>
        </authorList>
    </citation>
    <scope>IDENTIFICATION</scope>
</reference>
<dbReference type="Proteomes" id="UP000594261">
    <property type="component" value="Chromosome 3"/>
</dbReference>
<accession>A0A7N2L3Z0</accession>
<organism evidence="2 3">
    <name type="scientific">Quercus lobata</name>
    <name type="common">Valley oak</name>
    <dbReference type="NCBI Taxonomy" id="97700"/>
    <lineage>
        <taxon>Eukaryota</taxon>
        <taxon>Viridiplantae</taxon>
        <taxon>Streptophyta</taxon>
        <taxon>Embryophyta</taxon>
        <taxon>Tracheophyta</taxon>
        <taxon>Spermatophyta</taxon>
        <taxon>Magnoliopsida</taxon>
        <taxon>eudicotyledons</taxon>
        <taxon>Gunneridae</taxon>
        <taxon>Pentapetalae</taxon>
        <taxon>rosids</taxon>
        <taxon>fabids</taxon>
        <taxon>Fagales</taxon>
        <taxon>Fagaceae</taxon>
        <taxon>Quercus</taxon>
    </lineage>
</organism>
<evidence type="ECO:0000313" key="3">
    <source>
        <dbReference type="Proteomes" id="UP000594261"/>
    </source>
</evidence>
<protein>
    <submittedName>
        <fullName evidence="2">Uncharacterized protein</fullName>
    </submittedName>
</protein>
<evidence type="ECO:0000313" key="2">
    <source>
        <dbReference type="EnsemblPlants" id="QL03p000546:mrna"/>
    </source>
</evidence>
<proteinExistence type="predicted"/>
<dbReference type="EnsemblPlants" id="QL03p000546:mrna">
    <property type="protein sequence ID" value="QL03p000546:mrna"/>
    <property type="gene ID" value="QL03p000546"/>
</dbReference>
<keyword evidence="3" id="KW-1185">Reference proteome</keyword>
<name>A0A7N2L3Z0_QUELO</name>
<keyword evidence="1" id="KW-0732">Signal</keyword>
<dbReference type="AlphaFoldDB" id="A0A7N2L3Z0"/>
<dbReference type="InParanoid" id="A0A7N2L3Z0"/>